<evidence type="ECO:0000259" key="6">
    <source>
        <dbReference type="PROSITE" id="PS50885"/>
    </source>
</evidence>
<dbReference type="Pfam" id="PF00015">
    <property type="entry name" value="MCPsignal"/>
    <property type="match status" value="1"/>
</dbReference>
<keyword evidence="4" id="KW-0812">Transmembrane</keyword>
<dbReference type="SMART" id="SM00283">
    <property type="entry name" value="MA"/>
    <property type="match status" value="1"/>
</dbReference>
<dbReference type="PRINTS" id="PR00260">
    <property type="entry name" value="CHEMTRNSDUCR"/>
</dbReference>
<dbReference type="Gene3D" id="1.10.287.950">
    <property type="entry name" value="Methyl-accepting chemotaxis protein"/>
    <property type="match status" value="1"/>
</dbReference>
<reference evidence="7 8" key="1">
    <citation type="submission" date="2023-10" db="EMBL/GenBank/DDBJ databases">
        <title>Bacteria for the degradation of biodegradable plastic PBAT(Polybutylene adipate terephthalate).</title>
        <authorList>
            <person name="Weon H.-Y."/>
            <person name="Yeon J."/>
        </authorList>
    </citation>
    <scope>NUCLEOTIDE SEQUENCE [LARGE SCALE GENOMIC DNA]</scope>
    <source>
        <strain evidence="7 8">SBD 7-3</strain>
    </source>
</reference>
<gene>
    <name evidence="7" type="ORF">RXV79_10380</name>
</gene>
<dbReference type="Pfam" id="PF00672">
    <property type="entry name" value="HAMP"/>
    <property type="match status" value="1"/>
</dbReference>
<accession>A0ABZ0CZW3</accession>
<dbReference type="RefSeq" id="WP_316703353.1">
    <property type="nucleotide sequence ID" value="NZ_CP136336.1"/>
</dbReference>
<evidence type="ECO:0000313" key="7">
    <source>
        <dbReference type="EMBL" id="WOB10445.1"/>
    </source>
</evidence>
<feature type="transmembrane region" description="Helical" evidence="4">
    <location>
        <begin position="37"/>
        <end position="56"/>
    </location>
</feature>
<dbReference type="PROSITE" id="PS50111">
    <property type="entry name" value="CHEMOTAXIS_TRANSDUC_2"/>
    <property type="match status" value="1"/>
</dbReference>
<dbReference type="SMART" id="SM00304">
    <property type="entry name" value="HAMP"/>
    <property type="match status" value="1"/>
</dbReference>
<dbReference type="InterPro" id="IPR003660">
    <property type="entry name" value="HAMP_dom"/>
</dbReference>
<evidence type="ECO:0000256" key="4">
    <source>
        <dbReference type="SAM" id="Phobius"/>
    </source>
</evidence>
<feature type="domain" description="HAMP" evidence="6">
    <location>
        <begin position="353"/>
        <end position="399"/>
    </location>
</feature>
<dbReference type="PANTHER" id="PTHR43531">
    <property type="entry name" value="PROTEIN ICFG"/>
    <property type="match status" value="1"/>
</dbReference>
<name>A0ABZ0CZW3_9BURK</name>
<evidence type="ECO:0000313" key="8">
    <source>
        <dbReference type="Proteomes" id="UP001303946"/>
    </source>
</evidence>
<comment type="similarity">
    <text evidence="2">Belongs to the methyl-accepting chemotaxis (MCP) protein family.</text>
</comment>
<feature type="domain" description="Methyl-accepting transducer" evidence="5">
    <location>
        <begin position="404"/>
        <end position="633"/>
    </location>
</feature>
<dbReference type="PROSITE" id="PS50885">
    <property type="entry name" value="HAMP"/>
    <property type="match status" value="1"/>
</dbReference>
<sequence length="649" mass="68735">MSTKSGVQDHTDGFFRFHGAWAPGVRLFRRLQFRAKAAMVSVMFLVPIVALGWSFYNDKAASIGFSAKERLGIEYIRELMPALKLGVQQRAAAGTPGAAEIATKLEAQLKQVAAVEQRLGAELGTAPLYAKLVEAHKATLASAGKADEAAFNARTQFVTAVLDVLGQATDGSNLILDPDLDTYYLMDLSTTRVPQLIELVARVQAAGIPVLESGATPAAMRVLADRVPLVEFHEEQTRIGLAKSTGATAELAATLKAETPTKDLRAFIELSRASFFGDAVKGDKAAFVQAASKVIDSQVEFSTRLLDDLDRLIAKRVAGMALVRDVTTAIVAVALAAGAYLFYSFFLVTQGGLREVQKHLEAMTSGDLTTHPQPWGRDEQAHLMVTLAEMQHSLRAIVSRVRGSSDQLVQASGEIASAAMDLSSRTEQTASNLEESAASMEQISSTIKHTADNAHEAASVAVTNSGVAQRSGEVIGQVVSTMQEIHASSAKISDIIGVIDGIAFQTNILALNAAVEAARAGEQGRGFAVVASEVRSLAQRSAQAAKEIKSLISASVERVDTGTRVVQGAGATMDELLGSARRISDLLHEISTAAKEESAGVTQVGAAVQELDRMTQQNAALVEQTAAAASSLKDQATDLAAEVARFRLP</sequence>
<dbReference type="InterPro" id="IPR004089">
    <property type="entry name" value="MCPsignal_dom"/>
</dbReference>
<evidence type="ECO:0000259" key="5">
    <source>
        <dbReference type="PROSITE" id="PS50111"/>
    </source>
</evidence>
<evidence type="ECO:0000256" key="2">
    <source>
        <dbReference type="ARBA" id="ARBA00029447"/>
    </source>
</evidence>
<dbReference type="EMBL" id="CP136336">
    <property type="protein sequence ID" value="WOB10445.1"/>
    <property type="molecule type" value="Genomic_DNA"/>
</dbReference>
<evidence type="ECO:0000256" key="3">
    <source>
        <dbReference type="PROSITE-ProRule" id="PRU00284"/>
    </source>
</evidence>
<proteinExistence type="inferred from homology"/>
<dbReference type="Proteomes" id="UP001303946">
    <property type="component" value="Chromosome"/>
</dbReference>
<keyword evidence="1" id="KW-0488">Methylation</keyword>
<evidence type="ECO:0000256" key="1">
    <source>
        <dbReference type="ARBA" id="ARBA00022481"/>
    </source>
</evidence>
<organism evidence="7 8">
    <name type="scientific">Piscinibacter gummiphilus</name>
    <dbReference type="NCBI Taxonomy" id="946333"/>
    <lineage>
        <taxon>Bacteria</taxon>
        <taxon>Pseudomonadati</taxon>
        <taxon>Pseudomonadota</taxon>
        <taxon>Betaproteobacteria</taxon>
        <taxon>Burkholderiales</taxon>
        <taxon>Sphaerotilaceae</taxon>
        <taxon>Piscinibacter</taxon>
    </lineage>
</organism>
<keyword evidence="4" id="KW-1133">Transmembrane helix</keyword>
<protein>
    <submittedName>
        <fullName evidence="7">Methyl-accepting chemotaxis protein</fullName>
    </submittedName>
</protein>
<dbReference type="CDD" id="cd11386">
    <property type="entry name" value="MCP_signal"/>
    <property type="match status" value="1"/>
</dbReference>
<dbReference type="PANTHER" id="PTHR43531:SF14">
    <property type="entry name" value="METHYL-ACCEPTING CHEMOTAXIS PROTEIN I-RELATED"/>
    <property type="match status" value="1"/>
</dbReference>
<keyword evidence="8" id="KW-1185">Reference proteome</keyword>
<keyword evidence="4" id="KW-0472">Membrane</keyword>
<dbReference type="SUPFAM" id="SSF58104">
    <property type="entry name" value="Methyl-accepting chemotaxis protein (MCP) signaling domain"/>
    <property type="match status" value="1"/>
</dbReference>
<dbReference type="InterPro" id="IPR051310">
    <property type="entry name" value="MCP_chemotaxis"/>
</dbReference>
<feature type="transmembrane region" description="Helical" evidence="4">
    <location>
        <begin position="326"/>
        <end position="348"/>
    </location>
</feature>
<dbReference type="InterPro" id="IPR004090">
    <property type="entry name" value="Chemotax_Me-accpt_rcpt"/>
</dbReference>
<keyword evidence="3" id="KW-0807">Transducer</keyword>